<dbReference type="Proteomes" id="UP000429523">
    <property type="component" value="Unassembled WGS sequence"/>
</dbReference>
<dbReference type="EMBL" id="QXFX01003202">
    <property type="protein sequence ID" value="KAE9070512.1"/>
    <property type="molecule type" value="Genomic_DNA"/>
</dbReference>
<dbReference type="PROSITE" id="PS51257">
    <property type="entry name" value="PROKAR_LIPOPROTEIN"/>
    <property type="match status" value="1"/>
</dbReference>
<evidence type="ECO:0000313" key="9">
    <source>
        <dbReference type="EMBL" id="KAE9071110.1"/>
    </source>
</evidence>
<evidence type="ECO:0000313" key="14">
    <source>
        <dbReference type="EMBL" id="KAE9276185.1"/>
    </source>
</evidence>
<evidence type="ECO:0000313" key="19">
    <source>
        <dbReference type="Proteomes" id="UP000440732"/>
    </source>
</evidence>
<feature type="signal peptide" evidence="5">
    <location>
        <begin position="1"/>
        <end position="20"/>
    </location>
</feature>
<reference evidence="15 16" key="1">
    <citation type="submission" date="2018-08" db="EMBL/GenBank/DDBJ databases">
        <title>Genomic investigation of the strawberry pathogen Phytophthora fragariae indicates pathogenicity is determined by transcriptional variation in three key races.</title>
        <authorList>
            <person name="Adams T.M."/>
            <person name="Armitage A.D."/>
            <person name="Sobczyk M.K."/>
            <person name="Bates H.J."/>
            <person name="Dunwell J.M."/>
            <person name="Nellist C.F."/>
            <person name="Harrison R.J."/>
        </authorList>
    </citation>
    <scope>NUCLEOTIDE SEQUENCE [LARGE SCALE GENOMIC DNA]</scope>
    <source>
        <strain evidence="14 17">A4</strain>
        <strain evidence="13 18">BC-1</strain>
        <strain evidence="12 22">BC-23</strain>
        <strain evidence="11 16">NOV-27</strain>
        <strain evidence="10 19">NOV-5</strain>
        <strain evidence="9 20">NOV-71</strain>
        <strain evidence="6 15">NOV-9</strain>
        <strain evidence="8 23">ONT-3</strain>
        <strain evidence="7 21">SCRP245</strain>
    </source>
</reference>
<evidence type="ECO:0000313" key="16">
    <source>
        <dbReference type="Proteomes" id="UP000433483"/>
    </source>
</evidence>
<keyword evidence="4 5" id="KW-0732">Signal</keyword>
<evidence type="ECO:0000256" key="1">
    <source>
        <dbReference type="ARBA" id="ARBA00004613"/>
    </source>
</evidence>
<dbReference type="Proteomes" id="UP000440367">
    <property type="component" value="Unassembled WGS sequence"/>
</dbReference>
<dbReference type="Proteomes" id="UP000437068">
    <property type="component" value="Unassembled WGS sequence"/>
</dbReference>
<dbReference type="EMBL" id="QXGB01003222">
    <property type="protein sequence ID" value="KAE9172021.1"/>
    <property type="molecule type" value="Genomic_DNA"/>
</dbReference>
<evidence type="ECO:0000313" key="11">
    <source>
        <dbReference type="EMBL" id="KAE9172021.1"/>
    </source>
</evidence>
<evidence type="ECO:0000313" key="12">
    <source>
        <dbReference type="EMBL" id="KAE9178694.1"/>
    </source>
</evidence>
<dbReference type="EMBL" id="QXFZ01003131">
    <property type="protein sequence ID" value="KAE9071110.1"/>
    <property type="molecule type" value="Genomic_DNA"/>
</dbReference>
<evidence type="ECO:0000313" key="18">
    <source>
        <dbReference type="Proteomes" id="UP000440367"/>
    </source>
</evidence>
<dbReference type="Proteomes" id="UP000433483">
    <property type="component" value="Unassembled WGS sequence"/>
</dbReference>
<dbReference type="EMBL" id="QXGA01003186">
    <property type="protein sequence ID" value="KAE9086421.1"/>
    <property type="molecule type" value="Genomic_DNA"/>
</dbReference>
<evidence type="ECO:0000313" key="17">
    <source>
        <dbReference type="Proteomes" id="UP000437068"/>
    </source>
</evidence>
<dbReference type="EMBL" id="QXFW01003181">
    <property type="protein sequence ID" value="KAE8972466.1"/>
    <property type="molecule type" value="Genomic_DNA"/>
</dbReference>
<evidence type="ECO:0000313" key="21">
    <source>
        <dbReference type="Proteomes" id="UP000460718"/>
    </source>
</evidence>
<evidence type="ECO:0000313" key="10">
    <source>
        <dbReference type="EMBL" id="KAE9086421.1"/>
    </source>
</evidence>
<dbReference type="EMBL" id="QXGC01003094">
    <property type="protein sequence ID" value="KAE9178694.1"/>
    <property type="molecule type" value="Genomic_DNA"/>
</dbReference>
<protein>
    <recommendedName>
        <fullName evidence="5">RxLR effector protein</fullName>
    </recommendedName>
</protein>
<dbReference type="Proteomes" id="UP000440732">
    <property type="component" value="Unassembled WGS sequence"/>
</dbReference>
<dbReference type="Proteomes" id="UP000441208">
    <property type="component" value="Unassembled WGS sequence"/>
</dbReference>
<gene>
    <name evidence="14" type="ORF">PF001_g26248</name>
    <name evidence="13" type="ORF">PF002_g26405</name>
    <name evidence="12" type="ORF">PF004_g25402</name>
    <name evidence="11" type="ORF">PF005_g26901</name>
    <name evidence="10" type="ORF">PF006_g26033</name>
    <name evidence="9" type="ORF">PF007_g26681</name>
    <name evidence="6" type="ORF">PF009_g26276</name>
    <name evidence="8" type="ORF">PF010_g26236</name>
    <name evidence="7" type="ORF">PF011_g25628</name>
</gene>
<keyword evidence="16" id="KW-1185">Reference proteome</keyword>
<evidence type="ECO:0000313" key="15">
    <source>
        <dbReference type="Proteomes" id="UP000429523"/>
    </source>
</evidence>
<sequence>MRPESIVLLVAAALLACVDGASVATTSKTTTAAFPRSVADNQDIISTKRSLRISKEQSQVDEERSSIDKITGLVKPGASKFVDNTSLKSWLRKDKMDPNLIWKKLGLEEVTKAKALSELKNPETEAFHKNVVAALLNKRSIEVTVTKLAKNNNKNVEGAVKRLEAGL</sequence>
<keyword evidence="3 5" id="KW-0964">Secreted</keyword>
<evidence type="ECO:0000256" key="3">
    <source>
        <dbReference type="ARBA" id="ARBA00022525"/>
    </source>
</evidence>
<dbReference type="InterPro" id="IPR031825">
    <property type="entry name" value="RXLR"/>
</dbReference>
<accession>A0A6A3QYV4</accession>
<comment type="caution">
    <text evidence="10">The sequence shown here is derived from an EMBL/GenBank/DDBJ whole genome shotgun (WGS) entry which is preliminary data.</text>
</comment>
<comment type="domain">
    <text evidence="5">The RxLR-dEER motif acts to carry the protein into the host cell cytoplasm through binding to cell surface phosphatidylinositol-3-phosphate.</text>
</comment>
<evidence type="ECO:0000313" key="7">
    <source>
        <dbReference type="EMBL" id="KAE8972466.1"/>
    </source>
</evidence>
<dbReference type="EMBL" id="QXGD01002756">
    <property type="protein sequence ID" value="KAE9184542.1"/>
    <property type="molecule type" value="Genomic_DNA"/>
</dbReference>
<comment type="similarity">
    <text evidence="2 5">Belongs to the RxLR effector family.</text>
</comment>
<comment type="function">
    <text evidence="5">Effector that suppresses plant defense responses during pathogen infection.</text>
</comment>
<dbReference type="Proteomes" id="UP000476176">
    <property type="component" value="Unassembled WGS sequence"/>
</dbReference>
<dbReference type="EMBL" id="QXGE01003244">
    <property type="protein sequence ID" value="KAE9276185.1"/>
    <property type="molecule type" value="Genomic_DNA"/>
</dbReference>
<dbReference type="AlphaFoldDB" id="A0A6A3QYV4"/>
<evidence type="ECO:0000313" key="13">
    <source>
        <dbReference type="EMBL" id="KAE9184542.1"/>
    </source>
</evidence>
<evidence type="ECO:0000313" key="8">
    <source>
        <dbReference type="EMBL" id="KAE9070512.1"/>
    </source>
</evidence>
<organism evidence="10 19">
    <name type="scientific">Phytophthora fragariae</name>
    <dbReference type="NCBI Taxonomy" id="53985"/>
    <lineage>
        <taxon>Eukaryota</taxon>
        <taxon>Sar</taxon>
        <taxon>Stramenopiles</taxon>
        <taxon>Oomycota</taxon>
        <taxon>Peronosporomycetes</taxon>
        <taxon>Peronosporales</taxon>
        <taxon>Peronosporaceae</taxon>
        <taxon>Phytophthora</taxon>
    </lineage>
</organism>
<dbReference type="OrthoDB" id="10394305at2759"/>
<evidence type="ECO:0000313" key="20">
    <source>
        <dbReference type="Proteomes" id="UP000441208"/>
    </source>
</evidence>
<evidence type="ECO:0000313" key="6">
    <source>
        <dbReference type="EMBL" id="KAE8923475.1"/>
    </source>
</evidence>
<evidence type="ECO:0000256" key="5">
    <source>
        <dbReference type="RuleBase" id="RU367124"/>
    </source>
</evidence>
<dbReference type="EMBL" id="QXGF01002765">
    <property type="protein sequence ID" value="KAE8923475.1"/>
    <property type="molecule type" value="Genomic_DNA"/>
</dbReference>
<feature type="chain" id="PRO_5044948097" description="RxLR effector protein" evidence="5">
    <location>
        <begin position="21"/>
        <end position="167"/>
    </location>
</feature>
<evidence type="ECO:0000313" key="23">
    <source>
        <dbReference type="Proteomes" id="UP000488956"/>
    </source>
</evidence>
<evidence type="ECO:0000256" key="4">
    <source>
        <dbReference type="ARBA" id="ARBA00022729"/>
    </source>
</evidence>
<dbReference type="Proteomes" id="UP000488956">
    <property type="component" value="Unassembled WGS sequence"/>
</dbReference>
<evidence type="ECO:0000313" key="22">
    <source>
        <dbReference type="Proteomes" id="UP000476176"/>
    </source>
</evidence>
<evidence type="ECO:0000256" key="2">
    <source>
        <dbReference type="ARBA" id="ARBA00010400"/>
    </source>
</evidence>
<proteinExistence type="inferred from homology"/>
<dbReference type="Pfam" id="PF16810">
    <property type="entry name" value="RXLR"/>
    <property type="match status" value="1"/>
</dbReference>
<comment type="subcellular location">
    <subcellularLocation>
        <location evidence="1 5">Secreted</location>
    </subcellularLocation>
</comment>
<dbReference type="Proteomes" id="UP000460718">
    <property type="component" value="Unassembled WGS sequence"/>
</dbReference>
<name>A0A6A3QYV4_9STRA</name>